<dbReference type="InterPro" id="IPR013762">
    <property type="entry name" value="Integrase-like_cat_sf"/>
</dbReference>
<dbReference type="GO" id="GO:0003677">
    <property type="term" value="F:DNA binding"/>
    <property type="evidence" value="ECO:0007669"/>
    <property type="project" value="UniProtKB-KW"/>
</dbReference>
<dbReference type="InterPro" id="IPR010998">
    <property type="entry name" value="Integrase_recombinase_N"/>
</dbReference>
<accession>A0A158D0D9</accession>
<evidence type="ECO:0000259" key="5">
    <source>
        <dbReference type="PROSITE" id="PS51898"/>
    </source>
</evidence>
<evidence type="ECO:0000313" key="6">
    <source>
        <dbReference type="EMBL" id="SAK87337.1"/>
    </source>
</evidence>
<dbReference type="InterPro" id="IPR050090">
    <property type="entry name" value="Tyrosine_recombinase_XerCD"/>
</dbReference>
<evidence type="ECO:0000256" key="3">
    <source>
        <dbReference type="ARBA" id="ARBA00023125"/>
    </source>
</evidence>
<dbReference type="GO" id="GO:0006310">
    <property type="term" value="P:DNA recombination"/>
    <property type="evidence" value="ECO:0007669"/>
    <property type="project" value="UniProtKB-KW"/>
</dbReference>
<dbReference type="Proteomes" id="UP000054903">
    <property type="component" value="Unassembled WGS sequence"/>
</dbReference>
<evidence type="ECO:0000313" key="7">
    <source>
        <dbReference type="Proteomes" id="UP000054903"/>
    </source>
</evidence>
<dbReference type="PANTHER" id="PTHR30349">
    <property type="entry name" value="PHAGE INTEGRASE-RELATED"/>
    <property type="match status" value="1"/>
</dbReference>
<sequence>MSIMEFANGLIGHPAYKRSRVAIFFDNDHGLLEEPTRWMMAVAKRKSRSIETSRNYAHILARYFDWLDNAGYGCVAWQSIDEDIFDAYLVHLGQPREDGSTIAYDTALHYAYRIYDFYSWAKKNGYEHSLEVDRDEIEHRLDANQHLLGHIKPSVSVEKLNFNLPTGRPALHHRELDRLVAQSDYEAALPLFDDLVYAIIATIIRITAVRPKDLLQLPYRGKAVNVDFVPYDEGEAPPDLGRRSLHYEFASKGKVRSIEFPGKLWQAICAAYIPLRRQRAELYRDRTGISPPNSVLFLNEAGYAVTYQMLYREFAKIPSLAAKALDAKFKGRRFTACMLRHSCATYFVYEALKQKGRLGQHFVYDAALDEELRKLMGHNDIKTTLEYYVHLVNRFVHDDLLVDLKRAQVDSCLSALLEHHD</sequence>
<dbReference type="PROSITE" id="PS51898">
    <property type="entry name" value="TYR_RECOMBINASE"/>
    <property type="match status" value="1"/>
</dbReference>
<dbReference type="Gene3D" id="1.10.443.10">
    <property type="entry name" value="Intergrase catalytic core"/>
    <property type="match status" value="1"/>
</dbReference>
<name>A0A158D0D9_9BURK</name>
<keyword evidence="4" id="KW-0233">DNA recombination</keyword>
<dbReference type="Gene3D" id="1.10.150.130">
    <property type="match status" value="1"/>
</dbReference>
<dbReference type="InterPro" id="IPR002104">
    <property type="entry name" value="Integrase_catalytic"/>
</dbReference>
<reference evidence="6" key="1">
    <citation type="submission" date="2016-01" db="EMBL/GenBank/DDBJ databases">
        <authorList>
            <person name="Peeters C."/>
        </authorList>
    </citation>
    <scope>NUCLEOTIDE SEQUENCE</scope>
    <source>
        <strain evidence="6">LMG 29320</strain>
    </source>
</reference>
<comment type="similarity">
    <text evidence="1">Belongs to the 'phage' integrase family.</text>
</comment>
<evidence type="ECO:0000256" key="1">
    <source>
        <dbReference type="ARBA" id="ARBA00008857"/>
    </source>
</evidence>
<dbReference type="SUPFAM" id="SSF56349">
    <property type="entry name" value="DNA breaking-rejoining enzymes"/>
    <property type="match status" value="1"/>
</dbReference>
<dbReference type="EMBL" id="FCNX02000012">
    <property type="protein sequence ID" value="SAK87337.1"/>
    <property type="molecule type" value="Genomic_DNA"/>
</dbReference>
<evidence type="ECO:0000256" key="2">
    <source>
        <dbReference type="ARBA" id="ARBA00022908"/>
    </source>
</evidence>
<protein>
    <submittedName>
        <fullName evidence="6">Tyrosine recombinase XerC</fullName>
    </submittedName>
</protein>
<dbReference type="InterPro" id="IPR011010">
    <property type="entry name" value="DNA_brk_join_enz"/>
</dbReference>
<dbReference type="PANTHER" id="PTHR30349:SF41">
    <property type="entry name" value="INTEGRASE_RECOMBINASE PROTEIN MJ0367-RELATED"/>
    <property type="match status" value="1"/>
</dbReference>
<evidence type="ECO:0000256" key="4">
    <source>
        <dbReference type="ARBA" id="ARBA00023172"/>
    </source>
</evidence>
<organism evidence="6 7">
    <name type="scientific">Caballeronia fortuita</name>
    <dbReference type="NCBI Taxonomy" id="1777138"/>
    <lineage>
        <taxon>Bacteria</taxon>
        <taxon>Pseudomonadati</taxon>
        <taxon>Pseudomonadota</taxon>
        <taxon>Betaproteobacteria</taxon>
        <taxon>Burkholderiales</taxon>
        <taxon>Burkholderiaceae</taxon>
        <taxon>Caballeronia</taxon>
    </lineage>
</organism>
<dbReference type="GO" id="GO:0015074">
    <property type="term" value="P:DNA integration"/>
    <property type="evidence" value="ECO:0007669"/>
    <property type="project" value="UniProtKB-KW"/>
</dbReference>
<feature type="domain" description="Tyr recombinase" evidence="5">
    <location>
        <begin position="174"/>
        <end position="403"/>
    </location>
</feature>
<dbReference type="CDD" id="cd00397">
    <property type="entry name" value="DNA_BRE_C"/>
    <property type="match status" value="1"/>
</dbReference>
<dbReference type="AlphaFoldDB" id="A0A158D0D9"/>
<keyword evidence="2" id="KW-0229">DNA integration</keyword>
<gene>
    <name evidence="6" type="primary">xerC</name>
    <name evidence="6" type="ORF">AWB77_04705</name>
</gene>
<keyword evidence="3" id="KW-0238">DNA-binding</keyword>
<dbReference type="STRING" id="1777138.AWB77_04705"/>
<proteinExistence type="inferred from homology"/>
<comment type="caution">
    <text evidence="6">The sequence shown here is derived from an EMBL/GenBank/DDBJ whole genome shotgun (WGS) entry which is preliminary data.</text>
</comment>
<keyword evidence="7" id="KW-1185">Reference proteome</keyword>